<accession>A0A1H2QU22</accession>
<reference evidence="2" key="1">
    <citation type="submission" date="2016-10" db="EMBL/GenBank/DDBJ databases">
        <authorList>
            <person name="Varghese N."/>
            <person name="Submissions S."/>
        </authorList>
    </citation>
    <scope>NUCLEOTIDE SEQUENCE [LARGE SCALE GENOMIC DNA]</scope>
    <source>
        <strain evidence="2">DSM 217</strain>
    </source>
</reference>
<dbReference type="EMBL" id="FNNZ01000001">
    <property type="protein sequence ID" value="SDW10370.1"/>
    <property type="molecule type" value="Genomic_DNA"/>
</dbReference>
<dbReference type="RefSeq" id="WP_175534449.1">
    <property type="nucleotide sequence ID" value="NZ_FNNZ01000001.1"/>
</dbReference>
<sequence length="105" mass="12264">MLDDVRAVFMPYCLDKQQDGRYAILNREYKPVGFFTKEWIKYADYPVLVDLKGLGPKTVEKLSYDGSSDPNRIYLYDDRTAPNRGDQNMKEYLKRLSILAMLKVS</sequence>
<evidence type="ECO:0000313" key="1">
    <source>
        <dbReference type="EMBL" id="SDW10370.1"/>
    </source>
</evidence>
<keyword evidence="2" id="KW-1185">Reference proteome</keyword>
<dbReference type="AlphaFoldDB" id="A0A1H2QU22"/>
<evidence type="ECO:0000313" key="2">
    <source>
        <dbReference type="Proteomes" id="UP000198816"/>
    </source>
</evidence>
<name>A0A1H2QU22_THIRO</name>
<protein>
    <submittedName>
        <fullName evidence="1">Uncharacterized protein</fullName>
    </submittedName>
</protein>
<gene>
    <name evidence="1" type="ORF">SAMN05421783_101415</name>
</gene>
<dbReference type="Proteomes" id="UP000198816">
    <property type="component" value="Unassembled WGS sequence"/>
</dbReference>
<organism evidence="1 2">
    <name type="scientific">Thiocapsa roseopersicina</name>
    <dbReference type="NCBI Taxonomy" id="1058"/>
    <lineage>
        <taxon>Bacteria</taxon>
        <taxon>Pseudomonadati</taxon>
        <taxon>Pseudomonadota</taxon>
        <taxon>Gammaproteobacteria</taxon>
        <taxon>Chromatiales</taxon>
        <taxon>Chromatiaceae</taxon>
        <taxon>Thiocapsa</taxon>
    </lineage>
</organism>
<proteinExistence type="predicted"/>